<comment type="similarity">
    <text evidence="2">Belongs to the G-protein coupled receptor 2 family. Adhesion G-protein coupled receptor (ADGR) subfamily.</text>
</comment>
<dbReference type="InterPro" id="IPR046338">
    <property type="entry name" value="GAIN_dom_sf"/>
</dbReference>
<dbReference type="Pfam" id="PF22257">
    <property type="entry name" value="GPR128_N"/>
    <property type="match status" value="1"/>
</dbReference>
<dbReference type="InterPro" id="IPR017981">
    <property type="entry name" value="GPCR_2-like_7TM"/>
</dbReference>
<dbReference type="AlphaFoldDB" id="A0A2U3XDT2"/>
<feature type="transmembrane region" description="Helical" evidence="15">
    <location>
        <begin position="567"/>
        <end position="591"/>
    </location>
</feature>
<evidence type="ECO:0000256" key="14">
    <source>
        <dbReference type="ARBA" id="ARBA00082038"/>
    </source>
</evidence>
<evidence type="ECO:0000256" key="12">
    <source>
        <dbReference type="ARBA" id="ARBA00035627"/>
    </source>
</evidence>
<proteinExistence type="inferred from homology"/>
<feature type="transmembrane region" description="Helical" evidence="15">
    <location>
        <begin position="533"/>
        <end position="555"/>
    </location>
</feature>
<dbReference type="InterPro" id="IPR053066">
    <property type="entry name" value="ADGR_G7"/>
</dbReference>
<dbReference type="SMART" id="SM00303">
    <property type="entry name" value="GPS"/>
    <property type="match status" value="1"/>
</dbReference>
<dbReference type="Pfam" id="PF01825">
    <property type="entry name" value="GPS"/>
    <property type="match status" value="1"/>
</dbReference>
<dbReference type="PANTHER" id="PTHR47767:SF1">
    <property type="entry name" value="ADHESION G PROTEIN-COUPLED RECEPTOR G7"/>
    <property type="match status" value="1"/>
</dbReference>
<evidence type="ECO:0000259" key="16">
    <source>
        <dbReference type="PROSITE" id="PS50221"/>
    </source>
</evidence>
<gene>
    <name evidence="19" type="primary">ADGRG7</name>
</gene>
<evidence type="ECO:0000256" key="9">
    <source>
        <dbReference type="ARBA" id="ARBA00023170"/>
    </source>
</evidence>
<dbReference type="GO" id="GO:0004930">
    <property type="term" value="F:G protein-coupled receptor activity"/>
    <property type="evidence" value="ECO:0007669"/>
    <property type="project" value="UniProtKB-KW"/>
</dbReference>
<evidence type="ECO:0000256" key="2">
    <source>
        <dbReference type="ARBA" id="ARBA00007343"/>
    </source>
</evidence>
<dbReference type="Gene3D" id="1.20.1070.10">
    <property type="entry name" value="Rhodopsin 7-helix transmembrane proteins"/>
    <property type="match status" value="1"/>
</dbReference>
<dbReference type="Gene3D" id="2.60.220.50">
    <property type="match status" value="1"/>
</dbReference>
<dbReference type="PANTHER" id="PTHR47767">
    <property type="entry name" value="ADHESION G PROTEIN-COUPLED RECEPTOR G7"/>
    <property type="match status" value="1"/>
</dbReference>
<dbReference type="Pfam" id="PF22261">
    <property type="entry name" value="GPR128_GAIN_subdom_B"/>
    <property type="match status" value="1"/>
</dbReference>
<feature type="domain" description="G-protein coupled receptors family 2 profile 2" evidence="17">
    <location>
        <begin position="435"/>
        <end position="723"/>
    </location>
</feature>
<evidence type="ECO:0000313" key="19">
    <source>
        <dbReference type="RefSeq" id="XP_006729647.1"/>
    </source>
</evidence>
<dbReference type="KEGG" id="lww:102729905"/>
<dbReference type="GO" id="GO:0007166">
    <property type="term" value="P:cell surface receptor signaling pathway"/>
    <property type="evidence" value="ECO:0007669"/>
    <property type="project" value="InterPro"/>
</dbReference>
<feature type="transmembrane region" description="Helical" evidence="15">
    <location>
        <begin position="437"/>
        <end position="456"/>
    </location>
</feature>
<accession>A0A2U3XDT2</accession>
<dbReference type="PROSITE" id="PS50261">
    <property type="entry name" value="G_PROTEIN_RECEP_F2_4"/>
    <property type="match status" value="1"/>
</dbReference>
<evidence type="ECO:0000256" key="3">
    <source>
        <dbReference type="ARBA" id="ARBA00022692"/>
    </source>
</evidence>
<evidence type="ECO:0000256" key="6">
    <source>
        <dbReference type="ARBA" id="ARBA00023040"/>
    </source>
</evidence>
<dbReference type="RefSeq" id="XP_006729647.1">
    <property type="nucleotide sequence ID" value="XM_006729584.2"/>
</dbReference>
<reference evidence="19" key="1">
    <citation type="submission" date="2025-08" db="UniProtKB">
        <authorList>
            <consortium name="RefSeq"/>
        </authorList>
    </citation>
    <scope>IDENTIFICATION</scope>
    <source>
        <tissue evidence="19">Liver</tissue>
    </source>
</reference>
<evidence type="ECO:0000256" key="10">
    <source>
        <dbReference type="ARBA" id="ARBA00023180"/>
    </source>
</evidence>
<feature type="transmembrane region" description="Helical" evidence="15">
    <location>
        <begin position="698"/>
        <end position="721"/>
    </location>
</feature>
<keyword evidence="7 15" id="KW-0472">Membrane</keyword>
<keyword evidence="6" id="KW-0297">G-protein coupled receptor</keyword>
<keyword evidence="10" id="KW-0325">Glycoprotein</keyword>
<evidence type="ECO:0000256" key="15">
    <source>
        <dbReference type="SAM" id="Phobius"/>
    </source>
</evidence>
<dbReference type="InterPro" id="IPR053984">
    <property type="entry name" value="GPR128_N"/>
</dbReference>
<evidence type="ECO:0000259" key="17">
    <source>
        <dbReference type="PROSITE" id="PS50261"/>
    </source>
</evidence>
<dbReference type="GO" id="GO:0016020">
    <property type="term" value="C:membrane"/>
    <property type="evidence" value="ECO:0007669"/>
    <property type="project" value="UniProtKB-SubCell"/>
</dbReference>
<dbReference type="InterPro" id="IPR053985">
    <property type="entry name" value="GPR128_GAIN_subdom_A"/>
</dbReference>
<dbReference type="Pfam" id="PF22259">
    <property type="entry name" value="GPR128_GAIN_subdomA"/>
    <property type="match status" value="1"/>
</dbReference>
<dbReference type="Proteomes" id="UP000245341">
    <property type="component" value="Unplaced"/>
</dbReference>
<keyword evidence="5 15" id="KW-1133">Transmembrane helix</keyword>
<dbReference type="InterPro" id="IPR000832">
    <property type="entry name" value="GPCR_2_secretin-like"/>
</dbReference>
<keyword evidence="4" id="KW-0732">Signal</keyword>
<feature type="transmembrane region" description="Helical" evidence="15">
    <location>
        <begin position="12"/>
        <end position="33"/>
    </location>
</feature>
<keyword evidence="8" id="KW-1015">Disulfide bond</keyword>
<dbReference type="FunFam" id="1.20.1070.10:FF:000256">
    <property type="entry name" value="Adhesion G protein-coupled receptor G7"/>
    <property type="match status" value="1"/>
</dbReference>
<dbReference type="PROSITE" id="PS50221">
    <property type="entry name" value="GAIN_B"/>
    <property type="match status" value="1"/>
</dbReference>
<dbReference type="PRINTS" id="PR00249">
    <property type="entry name" value="GPCRSECRETIN"/>
</dbReference>
<protein>
    <recommendedName>
        <fullName evidence="13">Adhesion G-protein coupled receptor G7</fullName>
    </recommendedName>
    <alternativeName>
        <fullName evidence="14">G-protein coupled receptor 128</fullName>
    </alternativeName>
</protein>
<name>A0A2U3XDT2_LEPWE</name>
<dbReference type="Pfam" id="PF00002">
    <property type="entry name" value="7tm_2"/>
    <property type="match status" value="1"/>
</dbReference>
<evidence type="ECO:0000313" key="18">
    <source>
        <dbReference type="Proteomes" id="UP000245341"/>
    </source>
</evidence>
<keyword evidence="9 19" id="KW-0675">Receptor</keyword>
<keyword evidence="11" id="KW-0807">Transducer</keyword>
<dbReference type="GeneID" id="102729905"/>
<evidence type="ECO:0000256" key="13">
    <source>
        <dbReference type="ARBA" id="ARBA00069924"/>
    </source>
</evidence>
<organism evidence="18 19">
    <name type="scientific">Leptonychotes weddellii</name>
    <name type="common">Weddell seal</name>
    <name type="synonym">Otaria weddellii</name>
    <dbReference type="NCBI Taxonomy" id="9713"/>
    <lineage>
        <taxon>Eukaryota</taxon>
        <taxon>Metazoa</taxon>
        <taxon>Chordata</taxon>
        <taxon>Craniata</taxon>
        <taxon>Vertebrata</taxon>
        <taxon>Euteleostomi</taxon>
        <taxon>Mammalia</taxon>
        <taxon>Eutheria</taxon>
        <taxon>Laurasiatheria</taxon>
        <taxon>Carnivora</taxon>
        <taxon>Caniformia</taxon>
        <taxon>Pinnipedia</taxon>
        <taxon>Phocidae</taxon>
        <taxon>Monachinae</taxon>
        <taxon>Lobodontini</taxon>
        <taxon>Leptonychotes</taxon>
    </lineage>
</organism>
<comment type="function">
    <text evidence="12">Orphan receptor.</text>
</comment>
<keyword evidence="18" id="KW-1185">Reference proteome</keyword>
<evidence type="ECO:0000256" key="1">
    <source>
        <dbReference type="ARBA" id="ARBA00004141"/>
    </source>
</evidence>
<dbReference type="FunFam" id="2.60.220.50:FF:000025">
    <property type="entry name" value="Adhesion G protein-coupled receptor G7"/>
    <property type="match status" value="1"/>
</dbReference>
<dbReference type="InterPro" id="IPR053986">
    <property type="entry name" value="GPR128_GAIN_subdom_B"/>
</dbReference>
<sequence length="797" mass="88654">MASCRACDLRVLTAVVCGLLTTIVLGLGIWTTVLKIQRELSTSSPSIPLEFCRNGGTWEYGGCICPDLWKGWRCTITNFCEKSTYESLTFDRIPVGKYGSSQQRCDKDTLNAGNPIATRLCNITIYGEIELQNVTIGNCNETLETLEKQIVNISTQSLNISAEAQILTSDANRITPEGVISATRVVGQIFNSTRNAEPEAKVIAVTTVSQLLDAGEDVFQKAAATASDNDDTLATLIKQMEIYSTSLGNTSVVRPNVAVQSVAFSSESTMESLNVRFSVRKGTSDSLISGSTVVERDVDKLNPDGETELQILLSTLKSNTMACGFVVYQNNKLFQSKSFKAKSDFSQKVISSSTDKNNHQGASVDIVFKPRYDQKEFQLHSYACVYWNLLTKDWDTHGCDKNGSTNDFLYCRCNHTTNFAVLMSFEKKYKYPESLDILSSVGCALSITGLALTIVFQIVTRNVRKTSVTWVLVCLCTSMLIFNLLFVFGIENSNKNLKKSESSTGKPDSGRNEMLMQDTVDIGNPTCTVVAALLHYFLLVTFTWTGLSAAQLYFLLIRTMRPLPQHFILFVSLIGWGVPAVVVLVTVGIIFSQSGSQWELNYRQEEICWLAVSGNGGLISSPLLWSFMIPITIILINNIVIFIIIIVKVIWKTNQNLTSTKKVSFLKKILSTLSITVVFGVTWILAYFMLIGNDDIRIIFNYMFCLFNTTQGLQIFILYTVKTKVFQSEASKVLKSLSQSTGRVRLLPSVAPLRLRVRMYNMLRSFPALSERFRLLEPSVIVEETTFSESDQADSSM</sequence>
<feature type="transmembrane region" description="Helical" evidence="15">
    <location>
        <begin position="672"/>
        <end position="692"/>
    </location>
</feature>
<feature type="transmembrane region" description="Helical" evidence="15">
    <location>
        <begin position="468"/>
        <end position="490"/>
    </location>
</feature>
<feature type="domain" description="GAIN-B" evidence="16">
    <location>
        <begin position="265"/>
        <end position="429"/>
    </location>
</feature>
<evidence type="ECO:0000256" key="5">
    <source>
        <dbReference type="ARBA" id="ARBA00022989"/>
    </source>
</evidence>
<dbReference type="InterPro" id="IPR000203">
    <property type="entry name" value="GPS"/>
</dbReference>
<evidence type="ECO:0000256" key="4">
    <source>
        <dbReference type="ARBA" id="ARBA00022729"/>
    </source>
</evidence>
<dbReference type="OrthoDB" id="1100386at2759"/>
<evidence type="ECO:0000256" key="11">
    <source>
        <dbReference type="ARBA" id="ARBA00023224"/>
    </source>
</evidence>
<evidence type="ECO:0000256" key="8">
    <source>
        <dbReference type="ARBA" id="ARBA00023157"/>
    </source>
</evidence>
<dbReference type="InterPro" id="IPR057244">
    <property type="entry name" value="GAIN_B"/>
</dbReference>
<feature type="transmembrane region" description="Helical" evidence="15">
    <location>
        <begin position="623"/>
        <end position="651"/>
    </location>
</feature>
<dbReference type="STRING" id="9713.A0A2U3XDT2"/>
<keyword evidence="3 15" id="KW-0812">Transmembrane</keyword>
<dbReference type="CTD" id="84873"/>
<comment type="subcellular location">
    <subcellularLocation>
        <location evidence="1">Membrane</location>
        <topology evidence="1">Multi-pass membrane protein</topology>
    </subcellularLocation>
</comment>
<evidence type="ECO:0000256" key="7">
    <source>
        <dbReference type="ARBA" id="ARBA00023136"/>
    </source>
</evidence>